<dbReference type="Proteomes" id="UP001459204">
    <property type="component" value="Unassembled WGS sequence"/>
</dbReference>
<proteinExistence type="predicted"/>
<feature type="region of interest" description="Disordered" evidence="2">
    <location>
        <begin position="431"/>
        <end position="594"/>
    </location>
</feature>
<dbReference type="SMART" id="SM00327">
    <property type="entry name" value="VWA"/>
    <property type="match status" value="1"/>
</dbReference>
<dbReference type="RefSeq" id="WP_341727271.1">
    <property type="nucleotide sequence ID" value="NZ_JBBWWT010000011.1"/>
</dbReference>
<dbReference type="Pfam" id="PF00515">
    <property type="entry name" value="TPR_1"/>
    <property type="match status" value="1"/>
</dbReference>
<evidence type="ECO:0000259" key="4">
    <source>
        <dbReference type="PROSITE" id="PS50234"/>
    </source>
</evidence>
<protein>
    <submittedName>
        <fullName evidence="5">VWA domain-containing protein</fullName>
    </submittedName>
</protein>
<dbReference type="PROSITE" id="PS50293">
    <property type="entry name" value="TPR_REGION"/>
    <property type="match status" value="1"/>
</dbReference>
<feature type="compositionally biased region" description="Basic and acidic residues" evidence="2">
    <location>
        <begin position="464"/>
        <end position="474"/>
    </location>
</feature>
<feature type="compositionally biased region" description="Basic and acidic residues" evidence="2">
    <location>
        <begin position="554"/>
        <end position="572"/>
    </location>
</feature>
<name>A0ABU9J581_9GAMM</name>
<reference evidence="5 6" key="1">
    <citation type="submission" date="2024-04" db="EMBL/GenBank/DDBJ databases">
        <title>Draft genome sequence of Pseudoxanthomonas putridarboris WD12.</title>
        <authorList>
            <person name="Oh J."/>
        </authorList>
    </citation>
    <scope>NUCLEOTIDE SEQUENCE [LARGE SCALE GENOMIC DNA]</scope>
    <source>
        <strain evidence="5 6">WD12</strain>
    </source>
</reference>
<dbReference type="Gene3D" id="3.40.50.410">
    <property type="entry name" value="von Willebrand factor, type A domain"/>
    <property type="match status" value="1"/>
</dbReference>
<evidence type="ECO:0000313" key="5">
    <source>
        <dbReference type="EMBL" id="MEL1266029.1"/>
    </source>
</evidence>
<dbReference type="PANTHER" id="PTHR22550">
    <property type="entry name" value="SPORE GERMINATION PROTEIN"/>
    <property type="match status" value="1"/>
</dbReference>
<gene>
    <name evidence="5" type="ORF">AAD027_16870</name>
</gene>
<feature type="domain" description="VWFA" evidence="4">
    <location>
        <begin position="101"/>
        <end position="289"/>
    </location>
</feature>
<dbReference type="EMBL" id="JBBWWT010000011">
    <property type="protein sequence ID" value="MEL1266029.1"/>
    <property type="molecule type" value="Genomic_DNA"/>
</dbReference>
<dbReference type="InterPro" id="IPR011990">
    <property type="entry name" value="TPR-like_helical_dom_sf"/>
</dbReference>
<sequence length="594" mass="63426">MAAEARVSGWLDTLHFLRPHWLWALLALPLLVVFWRIRRRRASAWRGRVDAHLLPHLLAPGATAARGGLIVAILAYVLAVLALAGPSWRMGEQPLWQSRASLVVVLDLSSRITASDIPPSRLLQVRAKLARLLDARSGGQVALVVYADDAFTVTPLTEDAANIRLYLDDLSPDIMPVDGQRPARGIAWATRLLKQADARQGEILLISDRADSEARDAAAAAKSQGYTVSALGVGSAAGAAYRGSDGTIGRAALDSGSLQRLASAGGGRYQALTAGDADLSSLGVLLPEQAAQAEAGMGSGKAWRDEGYWLLLPLMLLSLLAFRRGGILLVAGCLLLPMASPAHAAGQDWWQRADQQQHARLEQGAQAYRGGDFAAAEQAFAGIDTAEGWYNLGNALAKQGRYDDAIRAYDSALQRQPGMEDAVANRAAVDAVRKRPPSDGGQGQGNESKGQGDQGRQGESQNKSQDKPDDRSHPPQDPSSQDASGKNEEDATAQRPPPSSPSGTSPAPQSPPDAAAQAAADAAQRERMQQAIAQQAGEGKADQPGQQAVAAETPEQRERRQAVDAWLRRVPDEPGSLLKAKFRLEHERRQREGQ</sequence>
<dbReference type="PROSITE" id="PS50234">
    <property type="entry name" value="VWFA"/>
    <property type="match status" value="1"/>
</dbReference>
<keyword evidence="1" id="KW-0802">TPR repeat</keyword>
<feature type="repeat" description="TPR" evidence="1">
    <location>
        <begin position="386"/>
        <end position="419"/>
    </location>
</feature>
<feature type="compositionally biased region" description="Low complexity" evidence="2">
    <location>
        <begin position="501"/>
        <end position="522"/>
    </location>
</feature>
<dbReference type="InterPro" id="IPR019734">
    <property type="entry name" value="TPR_rpt"/>
</dbReference>
<dbReference type="Gene3D" id="1.25.40.10">
    <property type="entry name" value="Tetratricopeptide repeat domain"/>
    <property type="match status" value="1"/>
</dbReference>
<evidence type="ECO:0000313" key="6">
    <source>
        <dbReference type="Proteomes" id="UP001459204"/>
    </source>
</evidence>
<feature type="compositionally biased region" description="Basic and acidic residues" evidence="2">
    <location>
        <begin position="582"/>
        <end position="594"/>
    </location>
</feature>
<organism evidence="5 6">
    <name type="scientific">Pseudoxanthomonas putridarboris</name>
    <dbReference type="NCBI Taxonomy" id="752605"/>
    <lineage>
        <taxon>Bacteria</taxon>
        <taxon>Pseudomonadati</taxon>
        <taxon>Pseudomonadota</taxon>
        <taxon>Gammaproteobacteria</taxon>
        <taxon>Lysobacterales</taxon>
        <taxon>Lysobacteraceae</taxon>
        <taxon>Pseudoxanthomonas</taxon>
    </lineage>
</organism>
<feature type="transmembrane region" description="Helical" evidence="3">
    <location>
        <begin position="57"/>
        <end position="84"/>
    </location>
</feature>
<dbReference type="Pfam" id="PF13519">
    <property type="entry name" value="VWA_2"/>
    <property type="match status" value="1"/>
</dbReference>
<dbReference type="SUPFAM" id="SSF48452">
    <property type="entry name" value="TPR-like"/>
    <property type="match status" value="1"/>
</dbReference>
<dbReference type="InterPro" id="IPR036465">
    <property type="entry name" value="vWFA_dom_sf"/>
</dbReference>
<evidence type="ECO:0000256" key="1">
    <source>
        <dbReference type="PROSITE-ProRule" id="PRU00339"/>
    </source>
</evidence>
<dbReference type="PROSITE" id="PS50005">
    <property type="entry name" value="TPR"/>
    <property type="match status" value="1"/>
</dbReference>
<dbReference type="InterPro" id="IPR002035">
    <property type="entry name" value="VWF_A"/>
</dbReference>
<dbReference type="InterPro" id="IPR050768">
    <property type="entry name" value="UPF0353/GerABKA_families"/>
</dbReference>
<comment type="caution">
    <text evidence="5">The sequence shown here is derived from an EMBL/GenBank/DDBJ whole genome shotgun (WGS) entry which is preliminary data.</text>
</comment>
<keyword evidence="3" id="KW-1133">Transmembrane helix</keyword>
<evidence type="ECO:0000256" key="3">
    <source>
        <dbReference type="SAM" id="Phobius"/>
    </source>
</evidence>
<dbReference type="SUPFAM" id="SSF53300">
    <property type="entry name" value="vWA-like"/>
    <property type="match status" value="1"/>
</dbReference>
<keyword evidence="6" id="KW-1185">Reference proteome</keyword>
<accession>A0ABU9J581</accession>
<feature type="transmembrane region" description="Helical" evidence="3">
    <location>
        <begin position="20"/>
        <end position="37"/>
    </location>
</feature>
<keyword evidence="3" id="KW-0472">Membrane</keyword>
<evidence type="ECO:0000256" key="2">
    <source>
        <dbReference type="SAM" id="MobiDB-lite"/>
    </source>
</evidence>
<dbReference type="PANTHER" id="PTHR22550:SF14">
    <property type="entry name" value="VWFA DOMAIN-CONTAINING PROTEIN"/>
    <property type="match status" value="1"/>
</dbReference>
<keyword evidence="3" id="KW-0812">Transmembrane</keyword>
<dbReference type="SMART" id="SM00028">
    <property type="entry name" value="TPR"/>
    <property type="match status" value="1"/>
</dbReference>